<evidence type="ECO:0000313" key="1">
    <source>
        <dbReference type="EMBL" id="KII73636.1"/>
    </source>
</evidence>
<accession>A0A0C2N216</accession>
<organism evidence="1 2">
    <name type="scientific">Thelohanellus kitauei</name>
    <name type="common">Myxosporean</name>
    <dbReference type="NCBI Taxonomy" id="669202"/>
    <lineage>
        <taxon>Eukaryota</taxon>
        <taxon>Metazoa</taxon>
        <taxon>Cnidaria</taxon>
        <taxon>Myxozoa</taxon>
        <taxon>Myxosporea</taxon>
        <taxon>Bivalvulida</taxon>
        <taxon>Platysporina</taxon>
        <taxon>Myxobolidae</taxon>
        <taxon>Thelohanellus</taxon>
    </lineage>
</organism>
<keyword evidence="2" id="KW-1185">Reference proteome</keyword>
<gene>
    <name evidence="1" type="ORF">RF11_08252</name>
</gene>
<name>A0A0C2N216_THEKT</name>
<dbReference type="AlphaFoldDB" id="A0A0C2N216"/>
<dbReference type="EMBL" id="JWZT01000743">
    <property type="protein sequence ID" value="KII73636.1"/>
    <property type="molecule type" value="Genomic_DNA"/>
</dbReference>
<comment type="caution">
    <text evidence="1">The sequence shown here is derived from an EMBL/GenBank/DDBJ whole genome shotgun (WGS) entry which is preliminary data.</text>
</comment>
<sequence>MDKNHHARPVFEYPEDGRFPRIRILVVDSRKPVSMTISAIRDLNFILCTSADLDSRFAFRILRDLLDSSKELGCVTVSAIPLRHRSTTAVYRRVLELYLNMLML</sequence>
<proteinExistence type="predicted"/>
<dbReference type="Proteomes" id="UP000031668">
    <property type="component" value="Unassembled WGS sequence"/>
</dbReference>
<evidence type="ECO:0000313" key="2">
    <source>
        <dbReference type="Proteomes" id="UP000031668"/>
    </source>
</evidence>
<protein>
    <submittedName>
        <fullName evidence="1">Uncharacterized protein</fullName>
    </submittedName>
</protein>
<reference evidence="1 2" key="1">
    <citation type="journal article" date="2014" name="Genome Biol. Evol.">
        <title>The genome of the myxosporean Thelohanellus kitauei shows adaptations to nutrient acquisition within its fish host.</title>
        <authorList>
            <person name="Yang Y."/>
            <person name="Xiong J."/>
            <person name="Zhou Z."/>
            <person name="Huo F."/>
            <person name="Miao W."/>
            <person name="Ran C."/>
            <person name="Liu Y."/>
            <person name="Zhang J."/>
            <person name="Feng J."/>
            <person name="Wang M."/>
            <person name="Wang M."/>
            <person name="Wang L."/>
            <person name="Yao B."/>
        </authorList>
    </citation>
    <scope>NUCLEOTIDE SEQUENCE [LARGE SCALE GENOMIC DNA]</scope>
    <source>
        <strain evidence="1">Wuqing</strain>
    </source>
</reference>